<sequence length="202" mass="23272">MVSIRPCQIGDLMSMQNANLTCLPENYQMKYYLYHFLTWPQTSFVAEDDKGNVVGYVLAKIDENDPKRGHITSLAVLRSQRKLGIATKLMKQAEVALLEVFDADCVSLHVRKSNRAAFSLYHEVLKFKIDEIEKEYYGDKEDAYSMVLYLKPEVEEEKEREKQLEKINKAAKESIEAAKRSNEPQPVSNVIHGKKKNVKKIE</sequence>
<evidence type="ECO:0000313" key="6">
    <source>
        <dbReference type="EMBL" id="KAK5577538.1"/>
    </source>
</evidence>
<dbReference type="Proteomes" id="UP001344447">
    <property type="component" value="Unassembled WGS sequence"/>
</dbReference>
<dbReference type="PANTHER" id="PTHR23091:SF4">
    <property type="entry name" value="N-TERMINAL AMINO-ACID N(ALPHA)-ACETYLTRANSFERASE NATA"/>
    <property type="match status" value="1"/>
</dbReference>
<dbReference type="InterPro" id="IPR000182">
    <property type="entry name" value="GNAT_dom"/>
</dbReference>
<organism evidence="6 7">
    <name type="scientific">Dictyostelium firmibasis</name>
    <dbReference type="NCBI Taxonomy" id="79012"/>
    <lineage>
        <taxon>Eukaryota</taxon>
        <taxon>Amoebozoa</taxon>
        <taxon>Evosea</taxon>
        <taxon>Eumycetozoa</taxon>
        <taxon>Dictyostelia</taxon>
        <taxon>Dictyosteliales</taxon>
        <taxon>Dictyosteliaceae</taxon>
        <taxon>Dictyostelium</taxon>
    </lineage>
</organism>
<evidence type="ECO:0000256" key="4">
    <source>
        <dbReference type="SAM" id="MobiDB-lite"/>
    </source>
</evidence>
<evidence type="ECO:0000256" key="1">
    <source>
        <dbReference type="ARBA" id="ARBA00022679"/>
    </source>
</evidence>
<name>A0AAN7TXX0_9MYCE</name>
<proteinExistence type="inferred from homology"/>
<feature type="compositionally biased region" description="Basic and acidic residues" evidence="4">
    <location>
        <begin position="173"/>
        <end position="182"/>
    </location>
</feature>
<evidence type="ECO:0000256" key="3">
    <source>
        <dbReference type="ARBA" id="ARBA00025786"/>
    </source>
</evidence>
<dbReference type="GO" id="GO:0031415">
    <property type="term" value="C:NatA complex"/>
    <property type="evidence" value="ECO:0007669"/>
    <property type="project" value="InterPro"/>
</dbReference>
<dbReference type="CDD" id="cd04301">
    <property type="entry name" value="NAT_SF"/>
    <property type="match status" value="1"/>
</dbReference>
<feature type="domain" description="N-acetyltransferase" evidence="5">
    <location>
        <begin position="2"/>
        <end position="151"/>
    </location>
</feature>
<feature type="compositionally biased region" description="Basic residues" evidence="4">
    <location>
        <begin position="192"/>
        <end position="202"/>
    </location>
</feature>
<protein>
    <recommendedName>
        <fullName evidence="5">N-acetyltransferase domain-containing protein</fullName>
    </recommendedName>
</protein>
<reference evidence="6 7" key="1">
    <citation type="submission" date="2023-11" db="EMBL/GenBank/DDBJ databases">
        <title>Dfirmibasis_genome.</title>
        <authorList>
            <person name="Edelbroek B."/>
            <person name="Kjellin J."/>
            <person name="Jerlstrom-Hultqvist J."/>
            <person name="Soderbom F."/>
        </authorList>
    </citation>
    <scope>NUCLEOTIDE SEQUENCE [LARGE SCALE GENOMIC DNA]</scope>
    <source>
        <strain evidence="6 7">TNS-C-14</strain>
    </source>
</reference>
<keyword evidence="1" id="KW-0808">Transferase</keyword>
<dbReference type="InterPro" id="IPR045047">
    <property type="entry name" value="Ard1-like"/>
</dbReference>
<dbReference type="GO" id="GO:1990190">
    <property type="term" value="F:protein-N-terminal-glutamate acetyltransferase activity"/>
    <property type="evidence" value="ECO:0007669"/>
    <property type="project" value="TreeGrafter"/>
</dbReference>
<keyword evidence="7" id="KW-1185">Reference proteome</keyword>
<feature type="region of interest" description="Disordered" evidence="4">
    <location>
        <begin position="173"/>
        <end position="202"/>
    </location>
</feature>
<dbReference type="EMBL" id="JAVFKY010000004">
    <property type="protein sequence ID" value="KAK5577538.1"/>
    <property type="molecule type" value="Genomic_DNA"/>
</dbReference>
<dbReference type="Pfam" id="PF00583">
    <property type="entry name" value="Acetyltransf_1"/>
    <property type="match status" value="1"/>
</dbReference>
<accession>A0AAN7TXX0</accession>
<evidence type="ECO:0000259" key="5">
    <source>
        <dbReference type="PROSITE" id="PS51186"/>
    </source>
</evidence>
<dbReference type="PROSITE" id="PS51186">
    <property type="entry name" value="GNAT"/>
    <property type="match status" value="1"/>
</dbReference>
<evidence type="ECO:0000313" key="7">
    <source>
        <dbReference type="Proteomes" id="UP001344447"/>
    </source>
</evidence>
<gene>
    <name evidence="6" type="ORF">RB653_002481</name>
</gene>
<dbReference type="SUPFAM" id="SSF55729">
    <property type="entry name" value="Acyl-CoA N-acyltransferases (Nat)"/>
    <property type="match status" value="1"/>
</dbReference>
<comment type="similarity">
    <text evidence="3">Belongs to the acetyltransferase family. ARD1 subfamily.</text>
</comment>
<dbReference type="InterPro" id="IPR016181">
    <property type="entry name" value="Acyl_CoA_acyltransferase"/>
</dbReference>
<dbReference type="AlphaFoldDB" id="A0AAN7TXX0"/>
<dbReference type="GO" id="GO:1990189">
    <property type="term" value="F:protein N-terminal-serine acetyltransferase activity"/>
    <property type="evidence" value="ECO:0007669"/>
    <property type="project" value="TreeGrafter"/>
</dbReference>
<evidence type="ECO:0000256" key="2">
    <source>
        <dbReference type="ARBA" id="ARBA00023315"/>
    </source>
</evidence>
<dbReference type="FunFam" id="3.40.630.30:FF:000037">
    <property type="entry name" value="N-alpha-acetyltransferase daf-31-like"/>
    <property type="match status" value="1"/>
</dbReference>
<keyword evidence="2" id="KW-0012">Acyltransferase</keyword>
<dbReference type="PANTHER" id="PTHR23091">
    <property type="entry name" value="N-TERMINAL ACETYLTRANSFERASE"/>
    <property type="match status" value="1"/>
</dbReference>
<dbReference type="Gene3D" id="3.40.630.30">
    <property type="match status" value="1"/>
</dbReference>
<comment type="caution">
    <text evidence="6">The sequence shown here is derived from an EMBL/GenBank/DDBJ whole genome shotgun (WGS) entry which is preliminary data.</text>
</comment>